<dbReference type="CDD" id="cd03293">
    <property type="entry name" value="ABC_NrtD_SsuB_transporters"/>
    <property type="match status" value="1"/>
</dbReference>
<evidence type="ECO:0000313" key="6">
    <source>
        <dbReference type="Proteomes" id="UP000320776"/>
    </source>
</evidence>
<dbReference type="GO" id="GO:0005524">
    <property type="term" value="F:ATP binding"/>
    <property type="evidence" value="ECO:0007669"/>
    <property type="project" value="UniProtKB-KW"/>
</dbReference>
<keyword evidence="2" id="KW-0547">Nucleotide-binding</keyword>
<dbReference type="PANTHER" id="PTHR42788">
    <property type="entry name" value="TAURINE IMPORT ATP-BINDING PROTEIN-RELATED"/>
    <property type="match status" value="1"/>
</dbReference>
<keyword evidence="6" id="KW-1185">Reference proteome</keyword>
<dbReference type="Gene3D" id="3.40.50.300">
    <property type="entry name" value="P-loop containing nucleotide triphosphate hydrolases"/>
    <property type="match status" value="1"/>
</dbReference>
<dbReference type="InterPro" id="IPR003593">
    <property type="entry name" value="AAA+_ATPase"/>
</dbReference>
<name>A0A517DWX1_9FIRM</name>
<dbReference type="OrthoDB" id="18967at2"/>
<dbReference type="SUPFAM" id="SSF52540">
    <property type="entry name" value="P-loop containing nucleoside triphosphate hydrolases"/>
    <property type="match status" value="1"/>
</dbReference>
<dbReference type="EMBL" id="CP036259">
    <property type="protein sequence ID" value="QDR81858.1"/>
    <property type="molecule type" value="Genomic_DNA"/>
</dbReference>
<dbReference type="GO" id="GO:0016887">
    <property type="term" value="F:ATP hydrolysis activity"/>
    <property type="evidence" value="ECO:0007669"/>
    <property type="project" value="InterPro"/>
</dbReference>
<accession>A0A517DWX1</accession>
<dbReference type="RefSeq" id="WP_144351300.1">
    <property type="nucleotide sequence ID" value="NZ_CP036259.1"/>
</dbReference>
<evidence type="ECO:0000259" key="4">
    <source>
        <dbReference type="PROSITE" id="PS50893"/>
    </source>
</evidence>
<dbReference type="Proteomes" id="UP000320776">
    <property type="component" value="Chromosome"/>
</dbReference>
<proteinExistence type="predicted"/>
<dbReference type="InterPro" id="IPR017871">
    <property type="entry name" value="ABC_transporter-like_CS"/>
</dbReference>
<dbReference type="InterPro" id="IPR050166">
    <property type="entry name" value="ABC_transporter_ATP-bind"/>
</dbReference>
<keyword evidence="1" id="KW-0813">Transport</keyword>
<dbReference type="KEGG" id="sted:SPTER_32750"/>
<dbReference type="AlphaFoldDB" id="A0A517DWX1"/>
<dbReference type="SMART" id="SM00382">
    <property type="entry name" value="AAA"/>
    <property type="match status" value="1"/>
</dbReference>
<reference evidence="5 6" key="1">
    <citation type="submission" date="2019-02" db="EMBL/GenBank/DDBJ databases">
        <title>Closed genome of Sporomusa termitida DSM 4440.</title>
        <authorList>
            <person name="Poehlein A."/>
            <person name="Daniel R."/>
        </authorList>
    </citation>
    <scope>NUCLEOTIDE SEQUENCE [LARGE SCALE GENOMIC DNA]</scope>
    <source>
        <strain evidence="5 6">DSM 4440</strain>
    </source>
</reference>
<keyword evidence="5" id="KW-0378">Hydrolase</keyword>
<dbReference type="PROSITE" id="PS00211">
    <property type="entry name" value="ABC_TRANSPORTER_1"/>
    <property type="match status" value="1"/>
</dbReference>
<evidence type="ECO:0000256" key="2">
    <source>
        <dbReference type="ARBA" id="ARBA00022741"/>
    </source>
</evidence>
<evidence type="ECO:0000313" key="5">
    <source>
        <dbReference type="EMBL" id="QDR81858.1"/>
    </source>
</evidence>
<dbReference type="Pfam" id="PF00005">
    <property type="entry name" value="ABC_tran"/>
    <property type="match status" value="1"/>
</dbReference>
<dbReference type="PANTHER" id="PTHR42788:SF13">
    <property type="entry name" value="ALIPHATIC SULFONATES IMPORT ATP-BINDING PROTEIN SSUB"/>
    <property type="match status" value="1"/>
</dbReference>
<dbReference type="EC" id="3.6.3.-" evidence="5"/>
<sequence length="277" mass="31190">MTKIQASQVCREFQVKSNSGKKEKLVVLDDFNLQVREGEFLSILGPSGCGKSTFLNILAGLDQHDGGEILVDGQPVKDRSFDRGLVFQGYALLPWRTVLENLEVGLEIRNIGKKERRAIARHYLALVGLSAFANQYPHQLSGGMRQRVAIARVLAYQPNLLLMDEPFAALDAQTRETLQIELIKIWEADKKTIVFITHSIDEAILLSDRVAVMTARPGTIKEIIEVPLPRPRTEEIRNSAEFARIRQYAWELIKDEVSKAQRLQTGSKEGEDHEKTG</sequence>
<evidence type="ECO:0000256" key="3">
    <source>
        <dbReference type="ARBA" id="ARBA00022840"/>
    </source>
</evidence>
<organism evidence="5 6">
    <name type="scientific">Sporomusa termitida</name>
    <dbReference type="NCBI Taxonomy" id="2377"/>
    <lineage>
        <taxon>Bacteria</taxon>
        <taxon>Bacillati</taxon>
        <taxon>Bacillota</taxon>
        <taxon>Negativicutes</taxon>
        <taxon>Selenomonadales</taxon>
        <taxon>Sporomusaceae</taxon>
        <taxon>Sporomusa</taxon>
    </lineage>
</organism>
<evidence type="ECO:0000256" key="1">
    <source>
        <dbReference type="ARBA" id="ARBA00022448"/>
    </source>
</evidence>
<protein>
    <submittedName>
        <fullName evidence="5">Bicarbonate transport ATP-binding protein CmpD</fullName>
        <ecNumber evidence="5">3.6.3.-</ecNumber>
    </submittedName>
</protein>
<dbReference type="InterPro" id="IPR003439">
    <property type="entry name" value="ABC_transporter-like_ATP-bd"/>
</dbReference>
<keyword evidence="3 5" id="KW-0067">ATP-binding</keyword>
<gene>
    <name evidence="5" type="primary">cmpD_4</name>
    <name evidence="5" type="ORF">SPTER_32750</name>
</gene>
<feature type="domain" description="ABC transporter" evidence="4">
    <location>
        <begin position="4"/>
        <end position="236"/>
    </location>
</feature>
<dbReference type="PROSITE" id="PS50893">
    <property type="entry name" value="ABC_TRANSPORTER_2"/>
    <property type="match status" value="1"/>
</dbReference>
<dbReference type="InterPro" id="IPR027417">
    <property type="entry name" value="P-loop_NTPase"/>
</dbReference>